<protein>
    <recommendedName>
        <fullName evidence="3">Lipoate--protein ligase</fullName>
    </recommendedName>
</protein>
<dbReference type="Gene3D" id="3.30.390.50">
    <property type="entry name" value="CO dehydrogenase flavoprotein, C-terminal domain"/>
    <property type="match status" value="1"/>
</dbReference>
<gene>
    <name evidence="1" type="ORF">RxyAA322_28550</name>
</gene>
<dbReference type="AlphaFoldDB" id="A0A510HLV1"/>
<evidence type="ECO:0000313" key="2">
    <source>
        <dbReference type="Proteomes" id="UP000318065"/>
    </source>
</evidence>
<keyword evidence="2" id="KW-1185">Reference proteome</keyword>
<accession>A0A510HLV1</accession>
<name>A0A510HLV1_9ACTN</name>
<reference evidence="1" key="1">
    <citation type="journal article" date="2019" name="Microbiol. Resour. Announc.">
        <title>Complete Genome Sequence of Rubrobacter xylanophilus Strain AA3-22, Isolated from Arima Onsen in Japan.</title>
        <authorList>
            <person name="Tomariguchi N."/>
            <person name="Miyazaki K."/>
        </authorList>
    </citation>
    <scope>NUCLEOTIDE SEQUENCE [LARGE SCALE GENOMIC DNA]</scope>
    <source>
        <strain evidence="1">AA3-22</strain>
    </source>
</reference>
<dbReference type="Proteomes" id="UP000318065">
    <property type="component" value="Chromosome"/>
</dbReference>
<evidence type="ECO:0008006" key="3">
    <source>
        <dbReference type="Google" id="ProtNLM"/>
    </source>
</evidence>
<dbReference type="EMBL" id="AP019791">
    <property type="protein sequence ID" value="BBL81001.1"/>
    <property type="molecule type" value="Genomic_DNA"/>
</dbReference>
<proteinExistence type="predicted"/>
<evidence type="ECO:0000313" key="1">
    <source>
        <dbReference type="EMBL" id="BBL81001.1"/>
    </source>
</evidence>
<sequence>MHGEYKTPGGKLVAADLEVASGRLRSVVISGDFFLEPPEALEDIARSLEGAPAGSDEEELAARVRAALPEGTEMVGFSAEAVARAVRRALSR</sequence>
<organism evidence="1 2">
    <name type="scientific">Rubrobacter xylanophilus</name>
    <dbReference type="NCBI Taxonomy" id="49319"/>
    <lineage>
        <taxon>Bacteria</taxon>
        <taxon>Bacillati</taxon>
        <taxon>Actinomycetota</taxon>
        <taxon>Rubrobacteria</taxon>
        <taxon>Rubrobacterales</taxon>
        <taxon>Rubrobacteraceae</taxon>
        <taxon>Rubrobacter</taxon>
    </lineage>
</organism>